<organism evidence="1 2">
    <name type="scientific">Panagrolaimus sp. JU765</name>
    <dbReference type="NCBI Taxonomy" id="591449"/>
    <lineage>
        <taxon>Eukaryota</taxon>
        <taxon>Metazoa</taxon>
        <taxon>Ecdysozoa</taxon>
        <taxon>Nematoda</taxon>
        <taxon>Chromadorea</taxon>
        <taxon>Rhabditida</taxon>
        <taxon>Tylenchina</taxon>
        <taxon>Panagrolaimomorpha</taxon>
        <taxon>Panagrolaimoidea</taxon>
        <taxon>Panagrolaimidae</taxon>
        <taxon>Panagrolaimus</taxon>
    </lineage>
</organism>
<dbReference type="Proteomes" id="UP000887576">
    <property type="component" value="Unplaced"/>
</dbReference>
<reference evidence="2" key="1">
    <citation type="submission" date="2022-11" db="UniProtKB">
        <authorList>
            <consortium name="WormBaseParasite"/>
        </authorList>
    </citation>
    <scope>IDENTIFICATION</scope>
</reference>
<evidence type="ECO:0000313" key="1">
    <source>
        <dbReference type="Proteomes" id="UP000887576"/>
    </source>
</evidence>
<name>A0AC34QZU3_9BILA</name>
<dbReference type="WBParaSite" id="JU765_v2.g20733.t2">
    <property type="protein sequence ID" value="JU765_v2.g20733.t2"/>
    <property type="gene ID" value="JU765_v2.g20733"/>
</dbReference>
<accession>A0AC34QZU3</accession>
<proteinExistence type="predicted"/>
<protein>
    <submittedName>
        <fullName evidence="2">Alpha-1,2-Mannosidase</fullName>
    </submittedName>
</protein>
<evidence type="ECO:0000313" key="2">
    <source>
        <dbReference type="WBParaSite" id="JU765_v2.g20733.t2"/>
    </source>
</evidence>
<sequence>MVSKRKPAVDQLSDPPTPTKSLNGDEFDDELPSPEPIDPRSLCMRKEDEPFPDDLISVDVYDNVANFIKARNESDLNGFYEDYYSKEARVDALIKEKEINIKVEELQKKLEKIQERKNLARIKRWKCVLKDKSKLYEIRQRNYQKKRVEYEEYKKKEEARRLQAAQAAAQAQAVLQAQEAARIQQYQQQQQAQAAAAAQHQQLLLLSLLADPNLAQKAAQIAAAQQQQQQQNLMLYLLEQKRQQQQQQQLMEFQRQYQLQQQLQQLGQLPGLSNMSTVENSNDTKKVIDRIFYREKAKELFLFGYENYMKIAFPHDELMPIACEPRIRGITPSRGDVDDALGNFSLTLIDSLDTFSLTLIDSLDTLVVIGEYDEFESAVKKVIKTVRFDSDFTVSVFETNIRMVGGLISAHVMAKMLQTTHDKMLWYNDELLKMTIDLADRLLPAFNTTSGLPHPRVNLKHGMLKYLKNQVDTCTACGGTMILEMAALSRLTGNKIYEEKAKKAMDFLWTQRNHGSDLVGTVLNVENGNWIRREAGIGAGIDSYVEYSLKAYILLGEEDYLYRFNKHYDAIMRYVNKGPLFIDVHMHKPNVASRPYMDSLLAFWPGLQVLKGDLKSAIEIHEMLYQVVQKYKFLPEAFTHDFQIHWAQHPIRPEFVESTYLLYRATRDQHYLNVAITVMESIEKYTKVKCGFAGIKDLRSMEHEDRMDSFVLAETFKYLYLIFSEPNELPFDPDNYVLTTEAHFLPLTIGENINLNEKQLPRKIIIDPNEIIGEETIKKYQSACPNYSRIFKTTDELTQYGSTIRNTVKKLLTNVVDGKKDDDTTCAKT</sequence>